<protein>
    <recommendedName>
        <fullName evidence="9">Glycosyltransferase-like protein LARGE2</fullName>
    </recommendedName>
</protein>
<keyword evidence="8" id="KW-1185">Reference proteome</keyword>
<organism evidence="7 8">
    <name type="scientific">Monosiga brevicollis</name>
    <name type="common">Choanoflagellate</name>
    <dbReference type="NCBI Taxonomy" id="81824"/>
    <lineage>
        <taxon>Eukaryota</taxon>
        <taxon>Choanoflagellata</taxon>
        <taxon>Craspedida</taxon>
        <taxon>Salpingoecidae</taxon>
        <taxon>Monosiga</taxon>
    </lineage>
</organism>
<dbReference type="PANTHER" id="PTHR12270">
    <property type="entry name" value="GLYCOSYLTRANSFERASE-RELATED"/>
    <property type="match status" value="1"/>
</dbReference>
<dbReference type="PANTHER" id="PTHR12270:SF25">
    <property type="entry name" value="GLYCOSYLTRANSFERASE-LIKE PROTEIN LARGE"/>
    <property type="match status" value="1"/>
</dbReference>
<dbReference type="InterPro" id="IPR051292">
    <property type="entry name" value="Xyl/GlcA_transferase"/>
</dbReference>
<keyword evidence="4" id="KW-1133">Transmembrane helix</keyword>
<dbReference type="RefSeq" id="XP_001746024.1">
    <property type="nucleotide sequence ID" value="XM_001745972.1"/>
</dbReference>
<keyword evidence="6" id="KW-0325">Glycoprotein</keyword>
<dbReference type="eggNOG" id="KOG3765">
    <property type="taxonomic scope" value="Eukaryota"/>
</dbReference>
<dbReference type="Proteomes" id="UP000001357">
    <property type="component" value="Unassembled WGS sequence"/>
</dbReference>
<comment type="subcellular location">
    <subcellularLocation>
        <location evidence="1">Membrane</location>
        <topology evidence="1">Single-pass type II membrane protein</topology>
    </subcellularLocation>
</comment>
<dbReference type="GeneID" id="5891307"/>
<gene>
    <name evidence="7" type="ORF">MONBRDRAFT_21521</name>
</gene>
<dbReference type="STRING" id="81824.A9UZY0"/>
<name>A9UZY0_MONBE</name>
<keyword evidence="3" id="KW-0735">Signal-anchor</keyword>
<evidence type="ECO:0000256" key="2">
    <source>
        <dbReference type="ARBA" id="ARBA00022692"/>
    </source>
</evidence>
<dbReference type="GO" id="GO:0016020">
    <property type="term" value="C:membrane"/>
    <property type="evidence" value="ECO:0007669"/>
    <property type="project" value="UniProtKB-SubCell"/>
</dbReference>
<keyword evidence="2" id="KW-0812">Transmembrane</keyword>
<keyword evidence="5" id="KW-0472">Membrane</keyword>
<proteinExistence type="predicted"/>
<dbReference type="Pfam" id="PF13896">
    <property type="entry name" value="Glyco_transf_49"/>
    <property type="match status" value="2"/>
</dbReference>
<dbReference type="AlphaFoldDB" id="A9UZY0"/>
<accession>A9UZY0</accession>
<evidence type="ECO:0000256" key="1">
    <source>
        <dbReference type="ARBA" id="ARBA00004606"/>
    </source>
</evidence>
<dbReference type="InParanoid" id="A9UZY0"/>
<evidence type="ECO:0000256" key="3">
    <source>
        <dbReference type="ARBA" id="ARBA00022968"/>
    </source>
</evidence>
<evidence type="ECO:0000313" key="8">
    <source>
        <dbReference type="Proteomes" id="UP000001357"/>
    </source>
</evidence>
<dbReference type="EMBL" id="CH991552">
    <property type="protein sequence ID" value="EDQ88919.1"/>
    <property type="molecule type" value="Genomic_DNA"/>
</dbReference>
<dbReference type="OMA" id="QIMELHV"/>
<reference evidence="7 8" key="1">
    <citation type="journal article" date="2008" name="Nature">
        <title>The genome of the choanoflagellate Monosiga brevicollis and the origin of metazoans.</title>
        <authorList>
            <consortium name="JGI Sequencing"/>
            <person name="King N."/>
            <person name="Westbrook M.J."/>
            <person name="Young S.L."/>
            <person name="Kuo A."/>
            <person name="Abedin M."/>
            <person name="Chapman J."/>
            <person name="Fairclough S."/>
            <person name="Hellsten U."/>
            <person name="Isogai Y."/>
            <person name="Letunic I."/>
            <person name="Marr M."/>
            <person name="Pincus D."/>
            <person name="Putnam N."/>
            <person name="Rokas A."/>
            <person name="Wright K.J."/>
            <person name="Zuzow R."/>
            <person name="Dirks W."/>
            <person name="Good M."/>
            <person name="Goodstein D."/>
            <person name="Lemons D."/>
            <person name="Li W."/>
            <person name="Lyons J.B."/>
            <person name="Morris A."/>
            <person name="Nichols S."/>
            <person name="Richter D.J."/>
            <person name="Salamov A."/>
            <person name="Bork P."/>
            <person name="Lim W.A."/>
            <person name="Manning G."/>
            <person name="Miller W.T."/>
            <person name="McGinnis W."/>
            <person name="Shapiro H."/>
            <person name="Tjian R."/>
            <person name="Grigoriev I.V."/>
            <person name="Rokhsar D."/>
        </authorList>
    </citation>
    <scope>NUCLEOTIDE SEQUENCE [LARGE SCALE GENOMIC DNA]</scope>
    <source>
        <strain evidence="8">MX1 / ATCC 50154</strain>
    </source>
</reference>
<evidence type="ECO:0000256" key="6">
    <source>
        <dbReference type="ARBA" id="ARBA00023180"/>
    </source>
</evidence>
<evidence type="ECO:0000256" key="4">
    <source>
        <dbReference type="ARBA" id="ARBA00022989"/>
    </source>
</evidence>
<dbReference type="KEGG" id="mbr:MONBRDRAFT_21521"/>
<evidence type="ECO:0000256" key="5">
    <source>
        <dbReference type="ARBA" id="ARBA00023136"/>
    </source>
</evidence>
<evidence type="ECO:0000313" key="7">
    <source>
        <dbReference type="EMBL" id="EDQ88919.1"/>
    </source>
</evidence>
<sequence>MPPTDTEPEALAQVAPETCQAYLPGPHQIVRELPRFVCLERPALETGAVTLITAFTPDRLDLFLSLVRSYEGPVSAALFANDEEADRVAQALAETSFARRHRRVCVHLLMPDGLAPGAVPINRLRNLAWDHAPTPWVFHVDVDFEASNRTAFVVPAFETPQYRLPRFGTKAALLEAWDLGLLRPFRMDLWPVAHRPTDYHRWSGTTDPYAIDWQPDYEPYLLMSPHAPRFDERFSGFGWNKVSQIMELHVSHHRFVVVPAAWVIHKPHTPSHDLAAFRSDPGYRACLQALKEVFQSELAQRYGSGV</sequence>
<evidence type="ECO:0008006" key="9">
    <source>
        <dbReference type="Google" id="ProtNLM"/>
    </source>
</evidence>